<protein>
    <submittedName>
        <fullName evidence="1">Uncharacterized protein</fullName>
    </submittedName>
</protein>
<comment type="caution">
    <text evidence="1">The sequence shown here is derived from an EMBL/GenBank/DDBJ whole genome shotgun (WGS) entry which is preliminary data.</text>
</comment>
<keyword evidence="2" id="KW-1185">Reference proteome</keyword>
<accession>A0A8J8NWL9</accession>
<dbReference type="EMBL" id="RRYP01004077">
    <property type="protein sequence ID" value="TNV83191.1"/>
    <property type="molecule type" value="Genomic_DNA"/>
</dbReference>
<sequence>MPEMAIQSISGCKNRIQSPQMCGKKLCTGRVCKSKFYKAQLANQEDESIEESKFSSAEEKGMTPQQNMKLAKFLLPHSPFASGKYKAADFSFFAQRIVAMQEVEQSPCGKIHDVLPSTQNLSIEEENVSVDDSKLVLERELQQPHFSKRPQFVTSFKNGQLITSRHLIHLS</sequence>
<dbReference type="Proteomes" id="UP000785679">
    <property type="component" value="Unassembled WGS sequence"/>
</dbReference>
<name>A0A8J8NWL9_HALGN</name>
<dbReference type="AlphaFoldDB" id="A0A8J8NWL9"/>
<reference evidence="1" key="1">
    <citation type="submission" date="2019-06" db="EMBL/GenBank/DDBJ databases">
        <authorList>
            <person name="Zheng W."/>
        </authorList>
    </citation>
    <scope>NUCLEOTIDE SEQUENCE</scope>
    <source>
        <strain evidence="1">QDHG01</strain>
    </source>
</reference>
<organism evidence="1 2">
    <name type="scientific">Halteria grandinella</name>
    <dbReference type="NCBI Taxonomy" id="5974"/>
    <lineage>
        <taxon>Eukaryota</taxon>
        <taxon>Sar</taxon>
        <taxon>Alveolata</taxon>
        <taxon>Ciliophora</taxon>
        <taxon>Intramacronucleata</taxon>
        <taxon>Spirotrichea</taxon>
        <taxon>Stichotrichia</taxon>
        <taxon>Sporadotrichida</taxon>
        <taxon>Halteriidae</taxon>
        <taxon>Halteria</taxon>
    </lineage>
</organism>
<evidence type="ECO:0000313" key="1">
    <source>
        <dbReference type="EMBL" id="TNV83191.1"/>
    </source>
</evidence>
<proteinExistence type="predicted"/>
<evidence type="ECO:0000313" key="2">
    <source>
        <dbReference type="Proteomes" id="UP000785679"/>
    </source>
</evidence>
<gene>
    <name evidence="1" type="ORF">FGO68_gene12143</name>
</gene>